<dbReference type="AlphaFoldDB" id="A0A6J8B098"/>
<dbReference type="Proteomes" id="UP000507470">
    <property type="component" value="Unassembled WGS sequence"/>
</dbReference>
<proteinExistence type="predicted"/>
<protein>
    <submittedName>
        <fullName evidence="1">Uncharacterized protein</fullName>
    </submittedName>
</protein>
<organism evidence="1 2">
    <name type="scientific">Mytilus coruscus</name>
    <name type="common">Sea mussel</name>
    <dbReference type="NCBI Taxonomy" id="42192"/>
    <lineage>
        <taxon>Eukaryota</taxon>
        <taxon>Metazoa</taxon>
        <taxon>Spiralia</taxon>
        <taxon>Lophotrochozoa</taxon>
        <taxon>Mollusca</taxon>
        <taxon>Bivalvia</taxon>
        <taxon>Autobranchia</taxon>
        <taxon>Pteriomorphia</taxon>
        <taxon>Mytilida</taxon>
        <taxon>Mytiloidea</taxon>
        <taxon>Mytilidae</taxon>
        <taxon>Mytilinae</taxon>
        <taxon>Mytilus</taxon>
    </lineage>
</organism>
<keyword evidence="2" id="KW-1185">Reference proteome</keyword>
<evidence type="ECO:0000313" key="1">
    <source>
        <dbReference type="EMBL" id="CAC5376648.1"/>
    </source>
</evidence>
<sequence>MDGTVGQEKNNSVPPGATYTYRCCMTNGLNRRRTTFRIHPRSPNTGLVGMLTACKPGQYKDLWDITHGPPIQDCHKGYGDYHEPEGYVRFTLVTKDMGITMSQKDIFTLVKGYGDYHEPEGLVISHKGYGDYHEPEGYVRFTLVTKDMGITMSQKDM</sequence>
<dbReference type="EMBL" id="CACVKT020002230">
    <property type="protein sequence ID" value="CAC5376648.1"/>
    <property type="molecule type" value="Genomic_DNA"/>
</dbReference>
<accession>A0A6J8B098</accession>
<name>A0A6J8B098_MYTCO</name>
<reference evidence="1 2" key="1">
    <citation type="submission" date="2020-06" db="EMBL/GenBank/DDBJ databases">
        <authorList>
            <person name="Li R."/>
            <person name="Bekaert M."/>
        </authorList>
    </citation>
    <scope>NUCLEOTIDE SEQUENCE [LARGE SCALE GENOMIC DNA]</scope>
    <source>
        <strain evidence="2">wild</strain>
    </source>
</reference>
<gene>
    <name evidence="1" type="ORF">MCOR_13213</name>
</gene>
<evidence type="ECO:0000313" key="2">
    <source>
        <dbReference type="Proteomes" id="UP000507470"/>
    </source>
</evidence>